<evidence type="ECO:0000313" key="7">
    <source>
        <dbReference type="Proteomes" id="UP001237642"/>
    </source>
</evidence>
<protein>
    <submittedName>
        <fullName evidence="6">Fe2OG dioxygenase domain-containing protein</fullName>
    </submittedName>
</protein>
<dbReference type="Pfam" id="PF03171">
    <property type="entry name" value="2OG-FeII_Oxy"/>
    <property type="match status" value="1"/>
</dbReference>
<dbReference type="GO" id="GO:0046872">
    <property type="term" value="F:metal ion binding"/>
    <property type="evidence" value="ECO:0007669"/>
    <property type="project" value="UniProtKB-KW"/>
</dbReference>
<evidence type="ECO:0000259" key="5">
    <source>
        <dbReference type="PROSITE" id="PS51471"/>
    </source>
</evidence>
<dbReference type="PROSITE" id="PS51471">
    <property type="entry name" value="FE2OG_OXY"/>
    <property type="match status" value="1"/>
</dbReference>
<dbReference type="InterPro" id="IPR026992">
    <property type="entry name" value="DIOX_N"/>
</dbReference>
<dbReference type="PANTHER" id="PTHR47991">
    <property type="entry name" value="OXOGLUTARATE/IRON-DEPENDENT DIOXYGENASE"/>
    <property type="match status" value="1"/>
</dbReference>
<dbReference type="Pfam" id="PF14226">
    <property type="entry name" value="DIOX_N"/>
    <property type="match status" value="1"/>
</dbReference>
<dbReference type="EMBL" id="JAUIZM010000010">
    <property type="protein sequence ID" value="KAK1359589.1"/>
    <property type="molecule type" value="Genomic_DNA"/>
</dbReference>
<organism evidence="6 7">
    <name type="scientific">Heracleum sosnowskyi</name>
    <dbReference type="NCBI Taxonomy" id="360622"/>
    <lineage>
        <taxon>Eukaryota</taxon>
        <taxon>Viridiplantae</taxon>
        <taxon>Streptophyta</taxon>
        <taxon>Embryophyta</taxon>
        <taxon>Tracheophyta</taxon>
        <taxon>Spermatophyta</taxon>
        <taxon>Magnoliopsida</taxon>
        <taxon>eudicotyledons</taxon>
        <taxon>Gunneridae</taxon>
        <taxon>Pentapetalae</taxon>
        <taxon>asterids</taxon>
        <taxon>campanulids</taxon>
        <taxon>Apiales</taxon>
        <taxon>Apiaceae</taxon>
        <taxon>Apioideae</taxon>
        <taxon>apioid superclade</taxon>
        <taxon>Tordylieae</taxon>
        <taxon>Tordyliinae</taxon>
        <taxon>Heracleum</taxon>
    </lineage>
</organism>
<evidence type="ECO:0000256" key="1">
    <source>
        <dbReference type="ARBA" id="ARBA00008056"/>
    </source>
</evidence>
<keyword evidence="4" id="KW-0560">Oxidoreductase</keyword>
<dbReference type="Proteomes" id="UP001237642">
    <property type="component" value="Unassembled WGS sequence"/>
</dbReference>
<feature type="domain" description="Fe2OG dioxygenase" evidence="5">
    <location>
        <begin position="194"/>
        <end position="294"/>
    </location>
</feature>
<keyword evidence="3 4" id="KW-0408">Iron</keyword>
<reference evidence="6" key="2">
    <citation type="submission" date="2023-05" db="EMBL/GenBank/DDBJ databases">
        <authorList>
            <person name="Schelkunov M.I."/>
        </authorList>
    </citation>
    <scope>NUCLEOTIDE SEQUENCE</scope>
    <source>
        <strain evidence="6">Hsosn_3</strain>
        <tissue evidence="6">Leaf</tissue>
    </source>
</reference>
<dbReference type="SUPFAM" id="SSF51197">
    <property type="entry name" value="Clavaminate synthase-like"/>
    <property type="match status" value="1"/>
</dbReference>
<dbReference type="InterPro" id="IPR027443">
    <property type="entry name" value="IPNS-like_sf"/>
</dbReference>
<name>A0AAD8H363_9APIA</name>
<reference evidence="6" key="1">
    <citation type="submission" date="2023-02" db="EMBL/GenBank/DDBJ databases">
        <title>Genome of toxic invasive species Heracleum sosnowskyi carries increased number of genes despite the absence of recent whole-genome duplications.</title>
        <authorList>
            <person name="Schelkunov M."/>
            <person name="Shtratnikova V."/>
            <person name="Makarenko M."/>
            <person name="Klepikova A."/>
            <person name="Omelchenko D."/>
            <person name="Novikova G."/>
            <person name="Obukhova E."/>
            <person name="Bogdanov V."/>
            <person name="Penin A."/>
            <person name="Logacheva M."/>
        </authorList>
    </citation>
    <scope>NUCLEOTIDE SEQUENCE</scope>
    <source>
        <strain evidence="6">Hsosn_3</strain>
        <tissue evidence="6">Leaf</tissue>
    </source>
</reference>
<accession>A0AAD8H363</accession>
<dbReference type="GO" id="GO:0016705">
    <property type="term" value="F:oxidoreductase activity, acting on paired donors, with incorporation or reduction of molecular oxygen"/>
    <property type="evidence" value="ECO:0007669"/>
    <property type="project" value="UniProtKB-ARBA"/>
</dbReference>
<dbReference type="Gene3D" id="2.60.120.330">
    <property type="entry name" value="B-lactam Antibiotic, Isopenicillin N Synthase, Chain"/>
    <property type="match status" value="1"/>
</dbReference>
<evidence type="ECO:0000256" key="2">
    <source>
        <dbReference type="ARBA" id="ARBA00022723"/>
    </source>
</evidence>
<proteinExistence type="inferred from homology"/>
<dbReference type="GO" id="GO:0051213">
    <property type="term" value="F:dioxygenase activity"/>
    <property type="evidence" value="ECO:0007669"/>
    <property type="project" value="UniProtKB-KW"/>
</dbReference>
<evidence type="ECO:0000256" key="4">
    <source>
        <dbReference type="RuleBase" id="RU003682"/>
    </source>
</evidence>
<comment type="caution">
    <text evidence="6">The sequence shown here is derived from an EMBL/GenBank/DDBJ whole genome shotgun (WGS) entry which is preliminary data.</text>
</comment>
<dbReference type="InterPro" id="IPR050295">
    <property type="entry name" value="Plant_2OG-oxidoreductases"/>
</dbReference>
<dbReference type="AlphaFoldDB" id="A0AAD8H363"/>
<dbReference type="InterPro" id="IPR044861">
    <property type="entry name" value="IPNS-like_FE2OG_OXY"/>
</dbReference>
<dbReference type="InterPro" id="IPR005123">
    <property type="entry name" value="Oxoglu/Fe-dep_dioxygenase_dom"/>
</dbReference>
<comment type="similarity">
    <text evidence="1 4">Belongs to the iron/ascorbate-dependent oxidoreductase family.</text>
</comment>
<gene>
    <name evidence="6" type="ORF">POM88_044063</name>
</gene>
<keyword evidence="2 4" id="KW-0479">Metal-binding</keyword>
<evidence type="ECO:0000313" key="6">
    <source>
        <dbReference type="EMBL" id="KAK1359589.1"/>
    </source>
</evidence>
<sequence length="347" mass="38823">MTCIKTLVAQSSHHNATLPSNYIHPINPSDSVANSELERLIPTIDFSVLTSTDPAQRSKAIHDLSKACQDWGFFLVINHGVSESLMKDVMDGCYEFFNLTDEEKKLYEGTDVLDPIRCGTSFNTSKEKIFFWRDFLKVLVHPDFHFPDKPKGFSELALEYIKRIREIVGELLRGISISLGLEASYIHNFLNLESSLQVFVANLYPPCPQPELALGMPPHSDHGLLNILIENGVGGLQLQHNGKWVNVKAPPNSFLVNTCDHLEILSNGRYKSVVHRAVVNNATTRISLAIANGPSLDTMVSPALALTDDENNPPAYAAIKYKEYLQLQQGNKLDQKSILDRIRLQKD</sequence>
<keyword evidence="7" id="KW-1185">Reference proteome</keyword>
<dbReference type="FunFam" id="2.60.120.330:FF:000134">
    <property type="entry name" value="Uncharacterized protein"/>
    <property type="match status" value="1"/>
</dbReference>
<evidence type="ECO:0000256" key="3">
    <source>
        <dbReference type="ARBA" id="ARBA00023004"/>
    </source>
</evidence>
<keyword evidence="6" id="KW-0223">Dioxygenase</keyword>